<dbReference type="OrthoDB" id="425848at2"/>
<gene>
    <name evidence="2" type="ORF">C7B65_01250</name>
</gene>
<feature type="transmembrane region" description="Helical" evidence="1">
    <location>
        <begin position="39"/>
        <end position="57"/>
    </location>
</feature>
<reference evidence="2 3" key="2">
    <citation type="submission" date="2018-03" db="EMBL/GenBank/DDBJ databases">
        <title>The ancient ancestry and fast evolution of plastids.</title>
        <authorList>
            <person name="Moore K.R."/>
            <person name="Magnabosco C."/>
            <person name="Momper L."/>
            <person name="Gold D.A."/>
            <person name="Bosak T."/>
            <person name="Fournier G.P."/>
        </authorList>
    </citation>
    <scope>NUCLEOTIDE SEQUENCE [LARGE SCALE GENOMIC DNA]</scope>
    <source>
        <strain evidence="2 3">ULC007</strain>
    </source>
</reference>
<organism evidence="2 3">
    <name type="scientific">Phormidesmis priestleyi ULC007</name>
    <dbReference type="NCBI Taxonomy" id="1920490"/>
    <lineage>
        <taxon>Bacteria</taxon>
        <taxon>Bacillati</taxon>
        <taxon>Cyanobacteriota</taxon>
        <taxon>Cyanophyceae</taxon>
        <taxon>Leptolyngbyales</taxon>
        <taxon>Leptolyngbyaceae</taxon>
        <taxon>Phormidesmis</taxon>
    </lineage>
</organism>
<dbReference type="EMBL" id="PVWG01000001">
    <property type="protein sequence ID" value="PSB22067.1"/>
    <property type="molecule type" value="Genomic_DNA"/>
</dbReference>
<comment type="caution">
    <text evidence="2">The sequence shown here is derived from an EMBL/GenBank/DDBJ whole genome shotgun (WGS) entry which is preliminary data.</text>
</comment>
<sequence>MSDREHPGESELTIALPEKDPNFQAAVQRLHKVTVYGRWLTVLGLWLTVGSVSLWSLRYPISLLQDYFTWAAVRWAIVFQPLPAIGLGLCVAMTLAVLVWQSRNILVGLPKVEQQRLEKQVLKIREQGSSHPLWRWVYPE</sequence>
<evidence type="ECO:0000256" key="1">
    <source>
        <dbReference type="SAM" id="Phobius"/>
    </source>
</evidence>
<feature type="transmembrane region" description="Helical" evidence="1">
    <location>
        <begin position="77"/>
        <end position="100"/>
    </location>
</feature>
<keyword evidence="1" id="KW-0812">Transmembrane</keyword>
<name>A0A2T1DNJ0_9CYAN</name>
<dbReference type="Proteomes" id="UP000238634">
    <property type="component" value="Unassembled WGS sequence"/>
</dbReference>
<evidence type="ECO:0000313" key="3">
    <source>
        <dbReference type="Proteomes" id="UP000238634"/>
    </source>
</evidence>
<proteinExistence type="predicted"/>
<dbReference type="AlphaFoldDB" id="A0A2T1DNJ0"/>
<keyword evidence="1" id="KW-0472">Membrane</keyword>
<dbReference type="STRING" id="1920490.GCA_001895925_00801"/>
<protein>
    <submittedName>
        <fullName evidence="2">Uncharacterized protein</fullName>
    </submittedName>
</protein>
<dbReference type="RefSeq" id="WP_073069088.1">
    <property type="nucleotide sequence ID" value="NZ_MPPI01000001.1"/>
</dbReference>
<accession>A0A2T1DNJ0</accession>
<keyword evidence="3" id="KW-1185">Reference proteome</keyword>
<reference evidence="2 3" key="1">
    <citation type="submission" date="2018-02" db="EMBL/GenBank/DDBJ databases">
        <authorList>
            <person name="Cohen D.B."/>
            <person name="Kent A.D."/>
        </authorList>
    </citation>
    <scope>NUCLEOTIDE SEQUENCE [LARGE SCALE GENOMIC DNA]</scope>
    <source>
        <strain evidence="2 3">ULC007</strain>
    </source>
</reference>
<evidence type="ECO:0000313" key="2">
    <source>
        <dbReference type="EMBL" id="PSB22067.1"/>
    </source>
</evidence>
<keyword evidence="1" id="KW-1133">Transmembrane helix</keyword>